<gene>
    <name evidence="1" type="ORF">D7V21_10075</name>
</gene>
<dbReference type="EMBL" id="RAXU01000011">
    <property type="protein sequence ID" value="RKG33164.1"/>
    <property type="molecule type" value="Genomic_DNA"/>
</dbReference>
<evidence type="ECO:0000313" key="2">
    <source>
        <dbReference type="Proteomes" id="UP000269001"/>
    </source>
</evidence>
<name>A0A3A8ET28_9GAMM</name>
<dbReference type="Proteomes" id="UP000269001">
    <property type="component" value="Unassembled WGS sequence"/>
</dbReference>
<comment type="caution">
    <text evidence="1">The sequence shown here is derived from an EMBL/GenBank/DDBJ whole genome shotgun (WGS) entry which is preliminary data.</text>
</comment>
<organism evidence="1 2">
    <name type="scientific">Acinetobacter guerrae</name>
    <dbReference type="NCBI Taxonomy" id="1843371"/>
    <lineage>
        <taxon>Bacteria</taxon>
        <taxon>Pseudomonadati</taxon>
        <taxon>Pseudomonadota</taxon>
        <taxon>Gammaproteobacteria</taxon>
        <taxon>Moraxellales</taxon>
        <taxon>Moraxellaceae</taxon>
        <taxon>Acinetobacter</taxon>
    </lineage>
</organism>
<protein>
    <submittedName>
        <fullName evidence="1">Uncharacterized protein</fullName>
    </submittedName>
</protein>
<reference evidence="1 2" key="1">
    <citation type="submission" date="2018-09" db="EMBL/GenBank/DDBJ databases">
        <title>The draft genome of Acinetobacter spp. strains.</title>
        <authorList>
            <person name="Qin J."/>
            <person name="Feng Y."/>
            <person name="Zong Z."/>
        </authorList>
    </citation>
    <scope>NUCLEOTIDE SEQUENCE [LARGE SCALE GENOMIC DNA]</scope>
    <source>
        <strain evidence="1 2">WCHAc060096</strain>
    </source>
</reference>
<keyword evidence="2" id="KW-1185">Reference proteome</keyword>
<accession>A0A3A8ET28</accession>
<sequence>MGEFKMLRILNYISNTLVNFENIYSYDLTYNSFKKKVCCNLIKINKTQILFNMNINAAAVIYKGEVKKNITFGCYIIIKFLILKKI</sequence>
<evidence type="ECO:0000313" key="1">
    <source>
        <dbReference type="EMBL" id="RKG33164.1"/>
    </source>
</evidence>
<dbReference type="AlphaFoldDB" id="A0A3A8ET28"/>
<proteinExistence type="predicted"/>